<dbReference type="PROSITE" id="PS51186">
    <property type="entry name" value="GNAT"/>
    <property type="match status" value="1"/>
</dbReference>
<dbReference type="PANTHER" id="PTHR42919">
    <property type="entry name" value="N-ALPHA-ACETYLTRANSFERASE"/>
    <property type="match status" value="1"/>
</dbReference>
<comment type="caution">
    <text evidence="4">The sequence shown here is derived from an EMBL/GenBank/DDBJ whole genome shotgun (WGS) entry which is preliminary data.</text>
</comment>
<dbReference type="GO" id="GO:0016747">
    <property type="term" value="F:acyltransferase activity, transferring groups other than amino-acyl groups"/>
    <property type="evidence" value="ECO:0007669"/>
    <property type="project" value="InterPro"/>
</dbReference>
<organism evidence="4 5">
    <name type="scientific">Deinococcus arboris</name>
    <dbReference type="NCBI Taxonomy" id="2682977"/>
    <lineage>
        <taxon>Bacteria</taxon>
        <taxon>Thermotogati</taxon>
        <taxon>Deinococcota</taxon>
        <taxon>Deinococci</taxon>
        <taxon>Deinococcales</taxon>
        <taxon>Deinococcaceae</taxon>
        <taxon>Deinococcus</taxon>
    </lineage>
</organism>
<dbReference type="PANTHER" id="PTHR42919:SF8">
    <property type="entry name" value="N-ALPHA-ACETYLTRANSFERASE 50"/>
    <property type="match status" value="1"/>
</dbReference>
<evidence type="ECO:0000256" key="2">
    <source>
        <dbReference type="ARBA" id="ARBA00023315"/>
    </source>
</evidence>
<name>A0A7C9M756_9DEIO</name>
<protein>
    <submittedName>
        <fullName evidence="4">GNAT family N-acetyltransferase</fullName>
    </submittedName>
</protein>
<dbReference type="SUPFAM" id="SSF55729">
    <property type="entry name" value="Acyl-CoA N-acyltransferases (Nat)"/>
    <property type="match status" value="1"/>
</dbReference>
<keyword evidence="5" id="KW-1185">Reference proteome</keyword>
<dbReference type="Gene3D" id="3.40.630.30">
    <property type="match status" value="1"/>
</dbReference>
<evidence type="ECO:0000259" key="3">
    <source>
        <dbReference type="PROSITE" id="PS51186"/>
    </source>
</evidence>
<keyword evidence="2" id="KW-0012">Acyltransferase</keyword>
<dbReference type="RefSeq" id="WP_157459699.1">
    <property type="nucleotide sequence ID" value="NZ_WQLB01000017.1"/>
</dbReference>
<dbReference type="InterPro" id="IPR016181">
    <property type="entry name" value="Acyl_CoA_acyltransferase"/>
</dbReference>
<dbReference type="Pfam" id="PF00583">
    <property type="entry name" value="Acetyltransf_1"/>
    <property type="match status" value="1"/>
</dbReference>
<keyword evidence="1 4" id="KW-0808">Transferase</keyword>
<reference evidence="4 5" key="1">
    <citation type="submission" date="2019-12" db="EMBL/GenBank/DDBJ databases">
        <title>Deinococcus sp. HMF7620 Genome sequencing and assembly.</title>
        <authorList>
            <person name="Kang H."/>
            <person name="Kim H."/>
            <person name="Joh K."/>
        </authorList>
    </citation>
    <scope>NUCLEOTIDE SEQUENCE [LARGE SCALE GENOMIC DNA]</scope>
    <source>
        <strain evidence="4 5">HMF7620</strain>
    </source>
</reference>
<accession>A0A7C9M756</accession>
<gene>
    <name evidence="4" type="ORF">GO986_12820</name>
</gene>
<dbReference type="InterPro" id="IPR000182">
    <property type="entry name" value="GNAT_dom"/>
</dbReference>
<dbReference type="EMBL" id="WQLB01000017">
    <property type="protein sequence ID" value="MVN87645.1"/>
    <property type="molecule type" value="Genomic_DNA"/>
</dbReference>
<feature type="domain" description="N-acetyltransferase" evidence="3">
    <location>
        <begin position="18"/>
        <end position="165"/>
    </location>
</feature>
<dbReference type="AlphaFoldDB" id="A0A7C9M756"/>
<dbReference type="CDD" id="cd04301">
    <property type="entry name" value="NAT_SF"/>
    <property type="match status" value="1"/>
</dbReference>
<evidence type="ECO:0000256" key="1">
    <source>
        <dbReference type="ARBA" id="ARBA00022679"/>
    </source>
</evidence>
<dbReference type="Proteomes" id="UP000483286">
    <property type="component" value="Unassembled WGS sequence"/>
</dbReference>
<evidence type="ECO:0000313" key="4">
    <source>
        <dbReference type="EMBL" id="MVN87645.1"/>
    </source>
</evidence>
<dbReference type="InterPro" id="IPR051556">
    <property type="entry name" value="N-term/lysine_N-AcTrnsfr"/>
</dbReference>
<sequence length="165" mass="18396">MLHLHPMDDGTFAQFLAHTVPQYAAEKVRNGQWTPDEAQDRAEAEYQQLLPQGLNTPDQFLFSLLDPSVGAPVGVLWYGLQHRTNGTAAFIYEIEVFEAYRRRGYATQAFAALETDAAARGTTSLHLHVFGHNTGARALYERLGFQVTNVNMKKELTDTVQTPAS</sequence>
<proteinExistence type="predicted"/>
<evidence type="ECO:0000313" key="5">
    <source>
        <dbReference type="Proteomes" id="UP000483286"/>
    </source>
</evidence>